<name>F8ACP6_THEID</name>
<dbReference type="PaxDb" id="667014-Thein_1971"/>
<dbReference type="Gene3D" id="3.40.50.1010">
    <property type="entry name" value="5'-nuclease"/>
    <property type="match status" value="1"/>
</dbReference>
<dbReference type="HOGENOM" id="CLU_072545_0_0_0"/>
<proteinExistence type="predicted"/>
<dbReference type="Proteomes" id="UP000006793">
    <property type="component" value="Chromosome"/>
</dbReference>
<dbReference type="eggNOG" id="COG1432">
    <property type="taxonomic scope" value="Bacteria"/>
</dbReference>
<evidence type="ECO:0000313" key="3">
    <source>
        <dbReference type="Proteomes" id="UP000006793"/>
    </source>
</evidence>
<dbReference type="RefSeq" id="WP_013908564.1">
    <property type="nucleotide sequence ID" value="NC_015681.1"/>
</dbReference>
<dbReference type="STRING" id="667014.Thein_1971"/>
<evidence type="ECO:0000256" key="1">
    <source>
        <dbReference type="SAM" id="MobiDB-lite"/>
    </source>
</evidence>
<dbReference type="CDD" id="cd18722">
    <property type="entry name" value="PIN_NicB-like"/>
    <property type="match status" value="1"/>
</dbReference>
<dbReference type="OrthoDB" id="9800236at2"/>
<feature type="compositionally biased region" description="Basic and acidic residues" evidence="1">
    <location>
        <begin position="1"/>
        <end position="10"/>
    </location>
</feature>
<dbReference type="AlphaFoldDB" id="F8ACP6"/>
<dbReference type="PATRIC" id="fig|667014.3.peg.2025"/>
<reference evidence="3" key="1">
    <citation type="submission" date="2011-04" db="EMBL/GenBank/DDBJ databases">
        <title>The complete genome of Thermodesulfatator indicus DSM 15286.</title>
        <authorList>
            <person name="Lucas S."/>
            <person name="Copeland A."/>
            <person name="Lapidus A."/>
            <person name="Bruce D."/>
            <person name="Goodwin L."/>
            <person name="Pitluck S."/>
            <person name="Peters L."/>
            <person name="Kyrpides N."/>
            <person name="Mavromatis K."/>
            <person name="Pagani I."/>
            <person name="Ivanova N."/>
            <person name="Saunders L."/>
            <person name="Detter J.C."/>
            <person name="Tapia R."/>
            <person name="Han C."/>
            <person name="Land M."/>
            <person name="Hauser L."/>
            <person name="Markowitz V."/>
            <person name="Cheng J.-F."/>
            <person name="Hugenholtz P."/>
            <person name="Woyke T."/>
            <person name="Wu D."/>
            <person name="Spring S."/>
            <person name="Schroeder M."/>
            <person name="Brambilla E."/>
            <person name="Klenk H.-P."/>
            <person name="Eisen J.A."/>
        </authorList>
    </citation>
    <scope>NUCLEOTIDE SEQUENCE [LARGE SCALE GENOMIC DNA]</scope>
    <source>
        <strain evidence="3">DSM 15286 / JCM 11887 / CIR29812</strain>
    </source>
</reference>
<protein>
    <submittedName>
        <fullName evidence="2">Uncharacterized protein</fullName>
    </submittedName>
</protein>
<dbReference type="InParanoid" id="F8ACP6"/>
<organism evidence="2 3">
    <name type="scientific">Thermodesulfatator indicus (strain DSM 15286 / JCM 11887 / CIR29812)</name>
    <dbReference type="NCBI Taxonomy" id="667014"/>
    <lineage>
        <taxon>Bacteria</taxon>
        <taxon>Pseudomonadati</taxon>
        <taxon>Thermodesulfobacteriota</taxon>
        <taxon>Thermodesulfobacteria</taxon>
        <taxon>Thermodesulfobacteriales</taxon>
        <taxon>Thermodesulfatatoraceae</taxon>
        <taxon>Thermodesulfatator</taxon>
    </lineage>
</organism>
<gene>
    <name evidence="2" type="ordered locus">Thein_1971</name>
</gene>
<dbReference type="KEGG" id="tid:Thein_1971"/>
<feature type="region of interest" description="Disordered" evidence="1">
    <location>
        <begin position="1"/>
        <end position="22"/>
    </location>
</feature>
<sequence length="256" mass="30360">MERKEDRVHTETAVQPESTLSGGNRVHPSGCYFKVAIVVDWENIRYKVFANPKLKSPNPSERFSYNAYTERLPVFLLNFLEPNEIPYRIFIYASKPFEQELRLPSHIRLSPEEKKSKENEINLRIKRNRQTYENFLKRLGKCSLIALRLGKTVFRGWKVEKDNYKPDLVQKKVDMLMGLDIAHLAYKRLVDRIIIFSYDTDMQPAFKTARLEGIQVVLPVFTEIKDEIPSELFLHSDFIRERRYFEICQKLYDPKH</sequence>
<feature type="compositionally biased region" description="Polar residues" evidence="1">
    <location>
        <begin position="12"/>
        <end position="22"/>
    </location>
</feature>
<accession>F8ACP6</accession>
<dbReference type="EMBL" id="CP002683">
    <property type="protein sequence ID" value="AEH45825.1"/>
    <property type="molecule type" value="Genomic_DNA"/>
</dbReference>
<reference evidence="2 3" key="2">
    <citation type="journal article" date="2012" name="Stand. Genomic Sci.">
        <title>Complete genome sequence of the thermophilic sulfate-reducing ocean bacterium Thermodesulfatator indicus type strain (CIR29812(T)).</title>
        <authorList>
            <person name="Anderson I."/>
            <person name="Saunders E."/>
            <person name="Lapidus A."/>
            <person name="Nolan M."/>
            <person name="Lucas S."/>
            <person name="Tice H."/>
            <person name="Del Rio T.G."/>
            <person name="Cheng J.F."/>
            <person name="Han C."/>
            <person name="Tapia R."/>
            <person name="Goodwin L.A."/>
            <person name="Pitluck S."/>
            <person name="Liolios K."/>
            <person name="Mavromatis K."/>
            <person name="Pagani I."/>
            <person name="Ivanova N."/>
            <person name="Mikhailova N."/>
            <person name="Pati A."/>
            <person name="Chen A."/>
            <person name="Palaniappan K."/>
            <person name="Land M."/>
            <person name="Hauser L."/>
            <person name="Jeffries C.D."/>
            <person name="Chang Y.J."/>
            <person name="Brambilla E.M."/>
            <person name="Rohde M."/>
            <person name="Spring S."/>
            <person name="Goker M."/>
            <person name="Detter J.C."/>
            <person name="Woyke T."/>
            <person name="Bristow J."/>
            <person name="Eisen J.A."/>
            <person name="Markowitz V."/>
            <person name="Hugenholtz P."/>
            <person name="Kyrpides N.C."/>
            <person name="Klenk H.P."/>
        </authorList>
    </citation>
    <scope>NUCLEOTIDE SEQUENCE [LARGE SCALE GENOMIC DNA]</scope>
    <source>
        <strain evidence="3">DSM 15286 / JCM 11887 / CIR29812</strain>
    </source>
</reference>
<evidence type="ECO:0000313" key="2">
    <source>
        <dbReference type="EMBL" id="AEH45825.1"/>
    </source>
</evidence>
<keyword evidence="3" id="KW-1185">Reference proteome</keyword>